<organism evidence="2 3">
    <name type="scientific">Psilocybe cyanescens</name>
    <dbReference type="NCBI Taxonomy" id="93625"/>
    <lineage>
        <taxon>Eukaryota</taxon>
        <taxon>Fungi</taxon>
        <taxon>Dikarya</taxon>
        <taxon>Basidiomycota</taxon>
        <taxon>Agaricomycotina</taxon>
        <taxon>Agaricomycetes</taxon>
        <taxon>Agaricomycetidae</taxon>
        <taxon>Agaricales</taxon>
        <taxon>Agaricineae</taxon>
        <taxon>Strophariaceae</taxon>
        <taxon>Psilocybe</taxon>
    </lineage>
</organism>
<feature type="compositionally biased region" description="Polar residues" evidence="1">
    <location>
        <begin position="1"/>
        <end position="15"/>
    </location>
</feature>
<evidence type="ECO:0000256" key="1">
    <source>
        <dbReference type="SAM" id="MobiDB-lite"/>
    </source>
</evidence>
<gene>
    <name evidence="2" type="ORF">CVT25_001190</name>
</gene>
<accession>A0A409XMG5</accession>
<keyword evidence="3" id="KW-1185">Reference proteome</keyword>
<comment type="caution">
    <text evidence="2">The sequence shown here is derived from an EMBL/GenBank/DDBJ whole genome shotgun (WGS) entry which is preliminary data.</text>
</comment>
<dbReference type="EMBL" id="NHYD01001215">
    <property type="protein sequence ID" value="PPQ91907.1"/>
    <property type="molecule type" value="Genomic_DNA"/>
</dbReference>
<evidence type="ECO:0000313" key="2">
    <source>
        <dbReference type="EMBL" id="PPQ91907.1"/>
    </source>
</evidence>
<sequence length="35" mass="3663">MRSPSSKASAITSDHSSWEGRKPSAPPSAWSTSST</sequence>
<name>A0A409XMG5_PSICY</name>
<evidence type="ECO:0000313" key="3">
    <source>
        <dbReference type="Proteomes" id="UP000283269"/>
    </source>
</evidence>
<protein>
    <submittedName>
        <fullName evidence="2">Uncharacterized protein</fullName>
    </submittedName>
</protein>
<feature type="region of interest" description="Disordered" evidence="1">
    <location>
        <begin position="1"/>
        <end position="35"/>
    </location>
</feature>
<proteinExistence type="predicted"/>
<dbReference type="InParanoid" id="A0A409XMG5"/>
<reference evidence="2 3" key="1">
    <citation type="journal article" date="2018" name="Evol. Lett.">
        <title>Horizontal gene cluster transfer increased hallucinogenic mushroom diversity.</title>
        <authorList>
            <person name="Reynolds H.T."/>
            <person name="Vijayakumar V."/>
            <person name="Gluck-Thaler E."/>
            <person name="Korotkin H.B."/>
            <person name="Matheny P.B."/>
            <person name="Slot J.C."/>
        </authorList>
    </citation>
    <scope>NUCLEOTIDE SEQUENCE [LARGE SCALE GENOMIC DNA]</scope>
    <source>
        <strain evidence="2 3">2631</strain>
    </source>
</reference>
<dbReference type="AlphaFoldDB" id="A0A409XMG5"/>
<dbReference type="Proteomes" id="UP000283269">
    <property type="component" value="Unassembled WGS sequence"/>
</dbReference>